<dbReference type="Proteomes" id="UP001190700">
    <property type="component" value="Unassembled WGS sequence"/>
</dbReference>
<protein>
    <submittedName>
        <fullName evidence="1">Uncharacterized protein</fullName>
    </submittedName>
</protein>
<keyword evidence="2" id="KW-1185">Reference proteome</keyword>
<accession>A0AAE0H0L8</accession>
<dbReference type="EMBL" id="LGRX02000768">
    <property type="protein sequence ID" value="KAK3287678.1"/>
    <property type="molecule type" value="Genomic_DNA"/>
</dbReference>
<feature type="non-terminal residue" evidence="1">
    <location>
        <position position="1"/>
    </location>
</feature>
<comment type="caution">
    <text evidence="1">The sequence shown here is derived from an EMBL/GenBank/DDBJ whole genome shotgun (WGS) entry which is preliminary data.</text>
</comment>
<evidence type="ECO:0000313" key="2">
    <source>
        <dbReference type="Proteomes" id="UP001190700"/>
    </source>
</evidence>
<evidence type="ECO:0000313" key="1">
    <source>
        <dbReference type="EMBL" id="KAK3287678.1"/>
    </source>
</evidence>
<gene>
    <name evidence="1" type="ORF">CYMTET_4814</name>
</gene>
<dbReference type="AlphaFoldDB" id="A0AAE0H0L8"/>
<name>A0AAE0H0L8_9CHLO</name>
<organism evidence="1 2">
    <name type="scientific">Cymbomonas tetramitiformis</name>
    <dbReference type="NCBI Taxonomy" id="36881"/>
    <lineage>
        <taxon>Eukaryota</taxon>
        <taxon>Viridiplantae</taxon>
        <taxon>Chlorophyta</taxon>
        <taxon>Pyramimonadophyceae</taxon>
        <taxon>Pyramimonadales</taxon>
        <taxon>Pyramimonadaceae</taxon>
        <taxon>Cymbomonas</taxon>
    </lineage>
</organism>
<sequence>TVNRISKLLTISNVSEIYAEEEKAGVTFPPYNYGGAKNILWDQHTVNDVAESSITRIESRRRTFGIGVQPDQRKRYMQLMKFGGTAGEVSQQQWQIGPKGVHFRELHWPIDAQEGIGGRKETVVGLPTWFLGGWAGVVGERHTQGVSGMWHEKGRAPPMAHFVGCPDKAAGLKSHGWWHYKSELTAQKDAGLPMQTIDSRKYLALKGPELLYNDLDDFIDGYFKVVARLLVFGLITGRHIIAPPVPCKSEWITARESDAWAGIEQVPFRMDWGPNERKRNGVLTAPCGGEGAAGQKCCFPWMKAHAAKCNLVVYDFQLTTVLNEYPQVAATAKTVTKEQLVKNDAVPLEELHIHLGGEQRVINIEFPIYDDDIPVVTGLGQKEKSILREAMKGDGCHLLKKYLKEDYSWQ</sequence>
<proteinExistence type="predicted"/>
<reference evidence="1 2" key="1">
    <citation type="journal article" date="2015" name="Genome Biol. Evol.">
        <title>Comparative Genomics of a Bacterivorous Green Alga Reveals Evolutionary Causalities and Consequences of Phago-Mixotrophic Mode of Nutrition.</title>
        <authorList>
            <person name="Burns J.A."/>
            <person name="Paasch A."/>
            <person name="Narechania A."/>
            <person name="Kim E."/>
        </authorList>
    </citation>
    <scope>NUCLEOTIDE SEQUENCE [LARGE SCALE GENOMIC DNA]</scope>
    <source>
        <strain evidence="1 2">PLY_AMNH</strain>
    </source>
</reference>